<dbReference type="EMBL" id="LXQA010463520">
    <property type="protein sequence ID" value="MCI53461.1"/>
    <property type="molecule type" value="Genomic_DNA"/>
</dbReference>
<evidence type="ECO:0000313" key="1">
    <source>
        <dbReference type="EMBL" id="MCI53461.1"/>
    </source>
</evidence>
<protein>
    <submittedName>
        <fullName evidence="1">Uncharacterized protein</fullName>
    </submittedName>
</protein>
<sequence>MSSSVAFSPCPCYGNVAFFFYEASTPICNSTPLVSRKRVMLHCIHESFRIKLDDDF</sequence>
<proteinExistence type="predicted"/>
<dbReference type="Proteomes" id="UP000265520">
    <property type="component" value="Unassembled WGS sequence"/>
</dbReference>
<dbReference type="AlphaFoldDB" id="A0A392SX77"/>
<evidence type="ECO:0000313" key="2">
    <source>
        <dbReference type="Proteomes" id="UP000265520"/>
    </source>
</evidence>
<name>A0A392SX77_9FABA</name>
<organism evidence="1 2">
    <name type="scientific">Trifolium medium</name>
    <dbReference type="NCBI Taxonomy" id="97028"/>
    <lineage>
        <taxon>Eukaryota</taxon>
        <taxon>Viridiplantae</taxon>
        <taxon>Streptophyta</taxon>
        <taxon>Embryophyta</taxon>
        <taxon>Tracheophyta</taxon>
        <taxon>Spermatophyta</taxon>
        <taxon>Magnoliopsida</taxon>
        <taxon>eudicotyledons</taxon>
        <taxon>Gunneridae</taxon>
        <taxon>Pentapetalae</taxon>
        <taxon>rosids</taxon>
        <taxon>fabids</taxon>
        <taxon>Fabales</taxon>
        <taxon>Fabaceae</taxon>
        <taxon>Papilionoideae</taxon>
        <taxon>50 kb inversion clade</taxon>
        <taxon>NPAAA clade</taxon>
        <taxon>Hologalegina</taxon>
        <taxon>IRL clade</taxon>
        <taxon>Trifolieae</taxon>
        <taxon>Trifolium</taxon>
    </lineage>
</organism>
<reference evidence="1 2" key="1">
    <citation type="journal article" date="2018" name="Front. Plant Sci.">
        <title>Red Clover (Trifolium pratense) and Zigzag Clover (T. medium) - A Picture of Genomic Similarities and Differences.</title>
        <authorList>
            <person name="Dluhosova J."/>
            <person name="Istvanek J."/>
            <person name="Nedelnik J."/>
            <person name="Repkova J."/>
        </authorList>
    </citation>
    <scope>NUCLEOTIDE SEQUENCE [LARGE SCALE GENOMIC DNA]</scope>
    <source>
        <strain evidence="2">cv. 10/8</strain>
        <tissue evidence="1">Leaf</tissue>
    </source>
</reference>
<comment type="caution">
    <text evidence="1">The sequence shown here is derived from an EMBL/GenBank/DDBJ whole genome shotgun (WGS) entry which is preliminary data.</text>
</comment>
<accession>A0A392SX77</accession>
<keyword evidence="2" id="KW-1185">Reference proteome</keyword>